<dbReference type="PANTHER" id="PTHR14776">
    <property type="entry name" value="CADHERIN-LIKE AND PC-ESTERASE DOMAIN-CONTAINING PROTEIN 1"/>
    <property type="match status" value="1"/>
</dbReference>
<evidence type="ECO:0000256" key="1">
    <source>
        <dbReference type="SAM" id="MobiDB-lite"/>
    </source>
</evidence>
<feature type="non-terminal residue" evidence="3">
    <location>
        <position position="174"/>
    </location>
</feature>
<dbReference type="AlphaFoldDB" id="A0A060YF28"/>
<evidence type="ECO:0000313" key="3">
    <source>
        <dbReference type="EMBL" id="CDQ88024.1"/>
    </source>
</evidence>
<dbReference type="Proteomes" id="UP000193380">
    <property type="component" value="Unassembled WGS sequence"/>
</dbReference>
<proteinExistence type="predicted"/>
<protein>
    <submittedName>
        <fullName evidence="3">Uncharacterized protein</fullName>
    </submittedName>
</protein>
<dbReference type="PANTHER" id="PTHR14776:SF1">
    <property type="entry name" value="CADHERIN-LIKE AND PC-ESTERASE DOMAIN-CONTAINING PROTEIN 1"/>
    <property type="match status" value="1"/>
</dbReference>
<evidence type="ECO:0000313" key="4">
    <source>
        <dbReference type="Proteomes" id="UP000193380"/>
    </source>
</evidence>
<feature type="region of interest" description="Disordered" evidence="1">
    <location>
        <begin position="155"/>
        <end position="174"/>
    </location>
</feature>
<sequence length="174" mass="19824">MVCIYSSASKVGSEAGMFLPRLWTLRRRYCSGRLLLLGVAVCLFYQTLMVARSRFKGGPPAADERNKSTMTGALEVFDELLQDPARLISTLEALEREIYVKGSNQNRAGRVTRAIVLTGQHVAADTEVQLFQRILEQRGYEVSLSRYAETNTALRHDNGEMEGGRRRRRRRRRE</sequence>
<dbReference type="EMBL" id="FR908305">
    <property type="protein sequence ID" value="CDQ88024.1"/>
    <property type="molecule type" value="Genomic_DNA"/>
</dbReference>
<gene>
    <name evidence="3" type="ORF">GSONMT00063183001</name>
</gene>
<evidence type="ECO:0000256" key="2">
    <source>
        <dbReference type="SAM" id="Phobius"/>
    </source>
</evidence>
<feature type="transmembrane region" description="Helical" evidence="2">
    <location>
        <begin position="34"/>
        <end position="51"/>
    </location>
</feature>
<dbReference type="PaxDb" id="8022-A0A060YF28"/>
<keyword evidence="2" id="KW-0812">Transmembrane</keyword>
<feature type="compositionally biased region" description="Basic residues" evidence="1">
    <location>
        <begin position="165"/>
        <end position="174"/>
    </location>
</feature>
<feature type="compositionally biased region" description="Basic and acidic residues" evidence="1">
    <location>
        <begin position="155"/>
        <end position="164"/>
    </location>
</feature>
<accession>A0A060YF28</accession>
<dbReference type="STRING" id="8022.A0A060YF28"/>
<reference evidence="3" key="2">
    <citation type="submission" date="2014-03" db="EMBL/GenBank/DDBJ databases">
        <authorList>
            <person name="Genoscope - CEA"/>
        </authorList>
    </citation>
    <scope>NUCLEOTIDE SEQUENCE</scope>
</reference>
<keyword evidence="2" id="KW-0472">Membrane</keyword>
<reference evidence="3" key="1">
    <citation type="journal article" date="2014" name="Nat. Commun.">
        <title>The rainbow trout genome provides novel insights into evolution after whole-genome duplication in vertebrates.</title>
        <authorList>
            <person name="Berthelot C."/>
            <person name="Brunet F."/>
            <person name="Chalopin D."/>
            <person name="Juanchich A."/>
            <person name="Bernard M."/>
            <person name="Noel B."/>
            <person name="Bento P."/>
            <person name="Da Silva C."/>
            <person name="Labadie K."/>
            <person name="Alberti A."/>
            <person name="Aury J.M."/>
            <person name="Louis A."/>
            <person name="Dehais P."/>
            <person name="Bardou P."/>
            <person name="Montfort J."/>
            <person name="Klopp C."/>
            <person name="Cabau C."/>
            <person name="Gaspin C."/>
            <person name="Thorgaard G.H."/>
            <person name="Boussaha M."/>
            <person name="Quillet E."/>
            <person name="Guyomard R."/>
            <person name="Galiana D."/>
            <person name="Bobe J."/>
            <person name="Volff J.N."/>
            <person name="Genet C."/>
            <person name="Wincker P."/>
            <person name="Jaillon O."/>
            <person name="Roest Crollius H."/>
            <person name="Guiguen Y."/>
        </authorList>
    </citation>
    <scope>NUCLEOTIDE SEQUENCE [LARGE SCALE GENOMIC DNA]</scope>
</reference>
<keyword evidence="2" id="KW-1133">Transmembrane helix</keyword>
<organism evidence="3 4">
    <name type="scientific">Oncorhynchus mykiss</name>
    <name type="common">Rainbow trout</name>
    <name type="synonym">Salmo gairdneri</name>
    <dbReference type="NCBI Taxonomy" id="8022"/>
    <lineage>
        <taxon>Eukaryota</taxon>
        <taxon>Metazoa</taxon>
        <taxon>Chordata</taxon>
        <taxon>Craniata</taxon>
        <taxon>Vertebrata</taxon>
        <taxon>Euteleostomi</taxon>
        <taxon>Actinopterygii</taxon>
        <taxon>Neopterygii</taxon>
        <taxon>Teleostei</taxon>
        <taxon>Protacanthopterygii</taxon>
        <taxon>Salmoniformes</taxon>
        <taxon>Salmonidae</taxon>
        <taxon>Salmoninae</taxon>
        <taxon>Oncorhynchus</taxon>
    </lineage>
</organism>
<name>A0A060YF28_ONCMY</name>